<proteinExistence type="predicted"/>
<gene>
    <name evidence="1" type="ORF">B9Q01_10725</name>
</gene>
<protein>
    <submittedName>
        <fullName evidence="1">Uncharacterized protein</fullName>
    </submittedName>
</protein>
<evidence type="ECO:0000313" key="2">
    <source>
        <dbReference type="Proteomes" id="UP000240880"/>
    </source>
</evidence>
<name>A0A2R6A5V7_9ARCH</name>
<accession>A0A2R6A5V7</accession>
<evidence type="ECO:0000313" key="1">
    <source>
        <dbReference type="EMBL" id="PSN81683.1"/>
    </source>
</evidence>
<dbReference type="AlphaFoldDB" id="A0A2R6A5V7"/>
<dbReference type="EMBL" id="NEXC01000187">
    <property type="protein sequence ID" value="PSN81683.1"/>
    <property type="molecule type" value="Genomic_DNA"/>
</dbReference>
<comment type="caution">
    <text evidence="1">The sequence shown here is derived from an EMBL/GenBank/DDBJ whole genome shotgun (WGS) entry which is preliminary data.</text>
</comment>
<dbReference type="Proteomes" id="UP000240880">
    <property type="component" value="Unassembled WGS sequence"/>
</dbReference>
<sequence>MENQSKVKEEFTNQTMTKEEWERTVEKVANDTYQKFLAMGLRTVIKVTPQYALIGFRIADLAKAIQERSENKVIVQAKAKELGLWITILPNKNNNKQQ</sequence>
<reference evidence="1 2" key="1">
    <citation type="submission" date="2017-04" db="EMBL/GenBank/DDBJ databases">
        <title>Novel microbial lineages endemic to geothermal iron-oxide mats fill important gaps in the evolutionary history of Archaea.</title>
        <authorList>
            <person name="Jay Z.J."/>
            <person name="Beam J.P."/>
            <person name="Dlakic M."/>
            <person name="Rusch D.B."/>
            <person name="Kozubal M.A."/>
            <person name="Inskeep W.P."/>
        </authorList>
    </citation>
    <scope>NUCLEOTIDE SEQUENCE [LARGE SCALE GENOMIC DNA]</scope>
    <source>
        <strain evidence="1">OSP_D</strain>
    </source>
</reference>
<organism evidence="1 2">
    <name type="scientific">Candidatus Marsarchaeota G1 archaeon OSP_D</name>
    <dbReference type="NCBI Taxonomy" id="1978155"/>
    <lineage>
        <taxon>Archaea</taxon>
        <taxon>Candidatus Marsarchaeota</taxon>
        <taxon>Candidatus Marsarchaeota group 1</taxon>
    </lineage>
</organism>